<sequence length="258" mass="28869">MQVLHLLFLVLSVITTSQGSVPYQVFPLRLRSGSDGEKISGIDCLSWRLAVETHNLRNFGLVPSSCENYMAKYMLGGQYSADCFEAASAAYEYAKNLTLADDGKDIWIFDIDETALSSLPFYSSPDNAFGTKEYNDTSFKEWEKLGVAPALPAILDLYNKLLDLGFKIVFLSGKSESIRDIAEQNLKDVGYHTWEKLILKQTSEKGSTAVVYKSKKRTELVNEGYRILGNVGDQWSDLLGDNVGNRTFKVPDPLFYLP</sequence>
<accession>A0ACB9KQZ3</accession>
<reference evidence="1 2" key="1">
    <citation type="journal article" date="2022" name="DNA Res.">
        <title>Chromosomal-level genome assembly of the orchid tree Bauhinia variegata (Leguminosae; Cercidoideae) supports the allotetraploid origin hypothesis of Bauhinia.</title>
        <authorList>
            <person name="Zhong Y."/>
            <person name="Chen Y."/>
            <person name="Zheng D."/>
            <person name="Pang J."/>
            <person name="Liu Y."/>
            <person name="Luo S."/>
            <person name="Meng S."/>
            <person name="Qian L."/>
            <person name="Wei D."/>
            <person name="Dai S."/>
            <person name="Zhou R."/>
        </authorList>
    </citation>
    <scope>NUCLEOTIDE SEQUENCE [LARGE SCALE GENOMIC DNA]</scope>
    <source>
        <strain evidence="1">BV-YZ2020</strain>
    </source>
</reference>
<evidence type="ECO:0000313" key="1">
    <source>
        <dbReference type="EMBL" id="KAI4299716.1"/>
    </source>
</evidence>
<gene>
    <name evidence="1" type="ORF">L6164_033147</name>
</gene>
<keyword evidence="2" id="KW-1185">Reference proteome</keyword>
<evidence type="ECO:0000313" key="2">
    <source>
        <dbReference type="Proteomes" id="UP000828941"/>
    </source>
</evidence>
<dbReference type="EMBL" id="CM039438">
    <property type="protein sequence ID" value="KAI4299716.1"/>
    <property type="molecule type" value="Genomic_DNA"/>
</dbReference>
<dbReference type="Proteomes" id="UP000828941">
    <property type="component" value="Chromosome 13"/>
</dbReference>
<comment type="caution">
    <text evidence="1">The sequence shown here is derived from an EMBL/GenBank/DDBJ whole genome shotgun (WGS) entry which is preliminary data.</text>
</comment>
<protein>
    <submittedName>
        <fullName evidence="1">Uncharacterized protein</fullName>
    </submittedName>
</protein>
<name>A0ACB9KQZ3_BAUVA</name>
<organism evidence="1 2">
    <name type="scientific">Bauhinia variegata</name>
    <name type="common">Purple orchid tree</name>
    <name type="synonym">Phanera variegata</name>
    <dbReference type="NCBI Taxonomy" id="167791"/>
    <lineage>
        <taxon>Eukaryota</taxon>
        <taxon>Viridiplantae</taxon>
        <taxon>Streptophyta</taxon>
        <taxon>Embryophyta</taxon>
        <taxon>Tracheophyta</taxon>
        <taxon>Spermatophyta</taxon>
        <taxon>Magnoliopsida</taxon>
        <taxon>eudicotyledons</taxon>
        <taxon>Gunneridae</taxon>
        <taxon>Pentapetalae</taxon>
        <taxon>rosids</taxon>
        <taxon>fabids</taxon>
        <taxon>Fabales</taxon>
        <taxon>Fabaceae</taxon>
        <taxon>Cercidoideae</taxon>
        <taxon>Cercideae</taxon>
        <taxon>Bauhiniinae</taxon>
        <taxon>Bauhinia</taxon>
    </lineage>
</organism>
<proteinExistence type="predicted"/>